<dbReference type="InterPro" id="IPR003142">
    <property type="entry name" value="BPL_C"/>
</dbReference>
<dbReference type="EMBL" id="LECT01000030">
    <property type="protein sequence ID" value="KLU03950.1"/>
    <property type="molecule type" value="Genomic_DNA"/>
</dbReference>
<dbReference type="GO" id="GO:0005524">
    <property type="term" value="F:ATP binding"/>
    <property type="evidence" value="ECO:0007669"/>
    <property type="project" value="UniProtKB-KW"/>
</dbReference>
<dbReference type="NCBIfam" id="TIGR00121">
    <property type="entry name" value="birA_ligase"/>
    <property type="match status" value="1"/>
</dbReference>
<dbReference type="RefSeq" id="WP_047815291.1">
    <property type="nucleotide sequence ID" value="NZ_LECT01000030.1"/>
</dbReference>
<dbReference type="Pfam" id="PF02237">
    <property type="entry name" value="BPL_C"/>
    <property type="match status" value="1"/>
</dbReference>
<evidence type="ECO:0000313" key="9">
    <source>
        <dbReference type="Proteomes" id="UP000036367"/>
    </source>
</evidence>
<dbReference type="Pfam" id="PF03099">
    <property type="entry name" value="BPL_LplA_LipB"/>
    <property type="match status" value="1"/>
</dbReference>
<dbReference type="SUPFAM" id="SSF55681">
    <property type="entry name" value="Class II aaRS and biotin synthetases"/>
    <property type="match status" value="1"/>
</dbReference>
<evidence type="ECO:0000256" key="2">
    <source>
        <dbReference type="ARBA" id="ARBA00022741"/>
    </source>
</evidence>
<comment type="caution">
    <text evidence="8">The sequence shown here is derived from an EMBL/GenBank/DDBJ whole genome shotgun (WGS) entry which is preliminary data.</text>
</comment>
<keyword evidence="1 8" id="KW-0436">Ligase</keyword>
<dbReference type="InterPro" id="IPR004408">
    <property type="entry name" value="Biotin_CoA_COase_ligase"/>
</dbReference>
<dbReference type="PANTHER" id="PTHR12835">
    <property type="entry name" value="BIOTIN PROTEIN LIGASE"/>
    <property type="match status" value="1"/>
</dbReference>
<dbReference type="Proteomes" id="UP000036367">
    <property type="component" value="Unassembled WGS sequence"/>
</dbReference>
<dbReference type="InterPro" id="IPR008988">
    <property type="entry name" value="Transcriptional_repressor_C"/>
</dbReference>
<evidence type="ECO:0000256" key="4">
    <source>
        <dbReference type="ARBA" id="ARBA00023267"/>
    </source>
</evidence>
<dbReference type="AlphaFoldDB" id="A0A0J1BBE1"/>
<evidence type="ECO:0000256" key="1">
    <source>
        <dbReference type="ARBA" id="ARBA00022598"/>
    </source>
</evidence>
<comment type="catalytic activity">
    <reaction evidence="6">
        <text>biotin + L-lysyl-[protein] + ATP = N(6)-biotinyl-L-lysyl-[protein] + AMP + diphosphate + H(+)</text>
        <dbReference type="Rhea" id="RHEA:11756"/>
        <dbReference type="Rhea" id="RHEA-COMP:9752"/>
        <dbReference type="Rhea" id="RHEA-COMP:10505"/>
        <dbReference type="ChEBI" id="CHEBI:15378"/>
        <dbReference type="ChEBI" id="CHEBI:29969"/>
        <dbReference type="ChEBI" id="CHEBI:30616"/>
        <dbReference type="ChEBI" id="CHEBI:33019"/>
        <dbReference type="ChEBI" id="CHEBI:57586"/>
        <dbReference type="ChEBI" id="CHEBI:83144"/>
        <dbReference type="ChEBI" id="CHEBI:456215"/>
        <dbReference type="EC" id="6.3.4.15"/>
    </reaction>
</comment>
<evidence type="ECO:0000256" key="3">
    <source>
        <dbReference type="ARBA" id="ARBA00022840"/>
    </source>
</evidence>
<protein>
    <recommendedName>
        <fullName evidence="5">biotin--[biotin carboxyl-carrier protein] ligase</fullName>
        <ecNumber evidence="5">6.3.4.15</ecNumber>
    </recommendedName>
</protein>
<gene>
    <name evidence="8" type="ORF">RISK_003919</name>
</gene>
<dbReference type="CDD" id="cd16442">
    <property type="entry name" value="BPL"/>
    <property type="match status" value="1"/>
</dbReference>
<dbReference type="PATRIC" id="fig|595434.4.peg.3717"/>
<dbReference type="PROSITE" id="PS51733">
    <property type="entry name" value="BPL_LPL_CATALYTIC"/>
    <property type="match status" value="1"/>
</dbReference>
<evidence type="ECO:0000256" key="5">
    <source>
        <dbReference type="ARBA" id="ARBA00024227"/>
    </source>
</evidence>
<dbReference type="GO" id="GO:0004077">
    <property type="term" value="F:biotin--[biotin carboxyl-carrier protein] ligase activity"/>
    <property type="evidence" value="ECO:0007669"/>
    <property type="project" value="UniProtKB-EC"/>
</dbReference>
<evidence type="ECO:0000259" key="7">
    <source>
        <dbReference type="PROSITE" id="PS51733"/>
    </source>
</evidence>
<dbReference type="STRING" id="595434.RISK_003919"/>
<evidence type="ECO:0000256" key="6">
    <source>
        <dbReference type="ARBA" id="ARBA00047846"/>
    </source>
</evidence>
<dbReference type="OrthoDB" id="9807064at2"/>
<dbReference type="GO" id="GO:0005737">
    <property type="term" value="C:cytoplasm"/>
    <property type="evidence" value="ECO:0007669"/>
    <property type="project" value="TreeGrafter"/>
</dbReference>
<evidence type="ECO:0000313" key="8">
    <source>
        <dbReference type="EMBL" id="KLU03950.1"/>
    </source>
</evidence>
<keyword evidence="4" id="KW-0092">Biotin</keyword>
<feature type="domain" description="BPL/LPL catalytic" evidence="7">
    <location>
        <begin position="10"/>
        <end position="185"/>
    </location>
</feature>
<dbReference type="InterPro" id="IPR045864">
    <property type="entry name" value="aa-tRNA-synth_II/BPL/LPL"/>
</dbReference>
<accession>A0A0J1BBE1</accession>
<sequence>MISSIVRLPTVDSTNSWALNWLRQANALQLQQELPKLVVAEQQTAGRGRHGKSWFAAEDGLACTLIAKASPELLSLAVGVALAEAIEMVAGPTSVQLKWPNDAWMNERKVAGILIERHGDPAGDEESWFAIGIGCNLRQHPTLEQVEEGAVLPTSIAEATGRLISKDQFLDTLAPHLVEVIEEAKRQPQDLLQRFEDRNVLRGTTVACRIAGKFVQGVCEGLQADGSLLLRTDDGLLACNSGDVQRVRRHDSISSRKSGQ</sequence>
<dbReference type="EC" id="6.3.4.15" evidence="5"/>
<keyword evidence="2" id="KW-0547">Nucleotide-binding</keyword>
<dbReference type="SUPFAM" id="SSF50037">
    <property type="entry name" value="C-terminal domain of transcriptional repressors"/>
    <property type="match status" value="1"/>
</dbReference>
<proteinExistence type="predicted"/>
<dbReference type="PANTHER" id="PTHR12835:SF5">
    <property type="entry name" value="BIOTIN--PROTEIN LIGASE"/>
    <property type="match status" value="1"/>
</dbReference>
<keyword evidence="3" id="KW-0067">ATP-binding</keyword>
<reference evidence="8" key="1">
    <citation type="submission" date="2015-05" db="EMBL/GenBank/DDBJ databases">
        <title>Permanent draft genome of Rhodopirellula islandicus K833.</title>
        <authorList>
            <person name="Kizina J."/>
            <person name="Richter M."/>
            <person name="Glockner F.O."/>
            <person name="Harder J."/>
        </authorList>
    </citation>
    <scope>NUCLEOTIDE SEQUENCE [LARGE SCALE GENOMIC DNA]</scope>
    <source>
        <strain evidence="8">K833</strain>
    </source>
</reference>
<name>A0A0J1BBE1_RHOIS</name>
<dbReference type="Gene3D" id="2.30.30.100">
    <property type="match status" value="1"/>
</dbReference>
<keyword evidence="9" id="KW-1185">Reference proteome</keyword>
<dbReference type="Gene3D" id="3.30.930.10">
    <property type="entry name" value="Bira Bifunctional Protein, Domain 2"/>
    <property type="match status" value="1"/>
</dbReference>
<organism evidence="8 9">
    <name type="scientific">Rhodopirellula islandica</name>
    <dbReference type="NCBI Taxonomy" id="595434"/>
    <lineage>
        <taxon>Bacteria</taxon>
        <taxon>Pseudomonadati</taxon>
        <taxon>Planctomycetota</taxon>
        <taxon>Planctomycetia</taxon>
        <taxon>Pirellulales</taxon>
        <taxon>Pirellulaceae</taxon>
        <taxon>Rhodopirellula</taxon>
    </lineage>
</organism>
<dbReference type="InterPro" id="IPR004143">
    <property type="entry name" value="BPL_LPL_catalytic"/>
</dbReference>